<proteinExistence type="predicted"/>
<dbReference type="GO" id="GO:0005829">
    <property type="term" value="C:cytosol"/>
    <property type="evidence" value="ECO:0007669"/>
    <property type="project" value="TreeGrafter"/>
</dbReference>
<keyword evidence="1" id="KW-0560">Oxidoreductase</keyword>
<organism evidence="3 4">
    <name type="scientific">Mesorhizobium waimense</name>
    <dbReference type="NCBI Taxonomy" id="1300307"/>
    <lineage>
        <taxon>Bacteria</taxon>
        <taxon>Pseudomonadati</taxon>
        <taxon>Pseudomonadota</taxon>
        <taxon>Alphaproteobacteria</taxon>
        <taxon>Hyphomicrobiales</taxon>
        <taxon>Phyllobacteriaceae</taxon>
        <taxon>Mesorhizobium</taxon>
    </lineage>
</organism>
<dbReference type="AlphaFoldDB" id="A0A3A5KJC8"/>
<dbReference type="InterPro" id="IPR050523">
    <property type="entry name" value="AKR_Detox_Biosynth"/>
</dbReference>
<dbReference type="PANTHER" id="PTHR43364">
    <property type="entry name" value="NADH-SPECIFIC METHYLGLYOXAL REDUCTASE-RELATED"/>
    <property type="match status" value="1"/>
</dbReference>
<dbReference type="Proteomes" id="UP000272706">
    <property type="component" value="Unassembled WGS sequence"/>
</dbReference>
<dbReference type="PANTHER" id="PTHR43364:SF6">
    <property type="entry name" value="OXIDOREDUCTASE-RELATED"/>
    <property type="match status" value="1"/>
</dbReference>
<protein>
    <submittedName>
        <fullName evidence="3">Aldo/keto reductase</fullName>
    </submittedName>
</protein>
<dbReference type="FunFam" id="3.20.20.100:FF:000004">
    <property type="entry name" value="Oxidoreductase, aldo/keto reductase"/>
    <property type="match status" value="1"/>
</dbReference>
<dbReference type="InterPro" id="IPR036812">
    <property type="entry name" value="NAD(P)_OxRdtase_dom_sf"/>
</dbReference>
<dbReference type="RefSeq" id="WP_120016308.1">
    <property type="nucleotide sequence ID" value="NZ_QZWZ01000017.1"/>
</dbReference>
<dbReference type="EMBL" id="QZWZ01000017">
    <property type="protein sequence ID" value="RJT35206.1"/>
    <property type="molecule type" value="Genomic_DNA"/>
</dbReference>
<evidence type="ECO:0000259" key="2">
    <source>
        <dbReference type="Pfam" id="PF00248"/>
    </source>
</evidence>
<keyword evidence="4" id="KW-1185">Reference proteome</keyword>
<comment type="caution">
    <text evidence="3">The sequence shown here is derived from an EMBL/GenBank/DDBJ whole genome shotgun (WGS) entry which is preliminary data.</text>
</comment>
<evidence type="ECO:0000313" key="3">
    <source>
        <dbReference type="EMBL" id="RJT35206.1"/>
    </source>
</evidence>
<evidence type="ECO:0000256" key="1">
    <source>
        <dbReference type="ARBA" id="ARBA00023002"/>
    </source>
</evidence>
<reference evidence="3 4" key="1">
    <citation type="submission" date="2018-09" db="EMBL/GenBank/DDBJ databases">
        <title>Mesorhizobium carmichaelinearum sp. nov. isolated from Carmichaelinea spp. root nodules in New Zealand.</title>
        <authorList>
            <person name="De Meyer S.E."/>
        </authorList>
    </citation>
    <scope>NUCLEOTIDE SEQUENCE [LARGE SCALE GENOMIC DNA]</scope>
    <source>
        <strain evidence="3 4">ICMP19557</strain>
    </source>
</reference>
<dbReference type="Gene3D" id="3.20.20.100">
    <property type="entry name" value="NADP-dependent oxidoreductase domain"/>
    <property type="match status" value="1"/>
</dbReference>
<dbReference type="Pfam" id="PF00248">
    <property type="entry name" value="Aldo_ket_red"/>
    <property type="match status" value="1"/>
</dbReference>
<dbReference type="SUPFAM" id="SSF51430">
    <property type="entry name" value="NAD(P)-linked oxidoreductase"/>
    <property type="match status" value="1"/>
</dbReference>
<dbReference type="CDD" id="cd19081">
    <property type="entry name" value="AKR_AKR9C1"/>
    <property type="match status" value="1"/>
</dbReference>
<dbReference type="GO" id="GO:0016491">
    <property type="term" value="F:oxidoreductase activity"/>
    <property type="evidence" value="ECO:0007669"/>
    <property type="project" value="UniProtKB-KW"/>
</dbReference>
<dbReference type="OrthoDB" id="9803483at2"/>
<dbReference type="InterPro" id="IPR023210">
    <property type="entry name" value="NADP_OxRdtase_dom"/>
</dbReference>
<accession>A0A3A5KJC8</accession>
<name>A0A3A5KJC8_9HYPH</name>
<evidence type="ECO:0000313" key="4">
    <source>
        <dbReference type="Proteomes" id="UP000272706"/>
    </source>
</evidence>
<feature type="domain" description="NADP-dependent oxidoreductase" evidence="2">
    <location>
        <begin position="15"/>
        <end position="313"/>
    </location>
</feature>
<gene>
    <name evidence="3" type="ORF">D3227_21445</name>
</gene>
<sequence length="320" mass="34681">MQKRRLGRTDLSIAPLVVGGNVFGWTADEKTSFDLLDRFAEAGFNAIDTADAYSRWHAGNKGGESETIIGKWMKSRGNRDKIIVITKVGSDMGQGRRDLSAAYIEKAVDQSLKRLQTDVIDLYLSHWPDPATPYEETLGAYQSLLAKGKIRHAGCSNLDAGQLRAALDVASLRSLPRYEVLQPAYNLYDRSPFDGPLRDLCLAEDIGVISYYGLAKGFLSGKYRSEADLGKSQRGGGVKDYLNPRGMRILSALDAAAERHSATQAEVALAWVMARPGITAPIASATTLAQMDSLVHAASLKLGVDDMAALDEASVQMRAA</sequence>